<keyword evidence="3" id="KW-1185">Reference proteome</keyword>
<dbReference type="Proteomes" id="UP000031668">
    <property type="component" value="Unassembled WGS sequence"/>
</dbReference>
<keyword evidence="1" id="KW-1133">Transmembrane helix</keyword>
<organism evidence="2 3">
    <name type="scientific">Thelohanellus kitauei</name>
    <name type="common">Myxosporean</name>
    <dbReference type="NCBI Taxonomy" id="669202"/>
    <lineage>
        <taxon>Eukaryota</taxon>
        <taxon>Metazoa</taxon>
        <taxon>Cnidaria</taxon>
        <taxon>Myxozoa</taxon>
        <taxon>Myxosporea</taxon>
        <taxon>Bivalvulida</taxon>
        <taxon>Platysporina</taxon>
        <taxon>Myxobolidae</taxon>
        <taxon>Thelohanellus</taxon>
    </lineage>
</organism>
<name>A0A0C2IDL5_THEKT</name>
<feature type="transmembrane region" description="Helical" evidence="1">
    <location>
        <begin position="48"/>
        <end position="72"/>
    </location>
</feature>
<evidence type="ECO:0000256" key="1">
    <source>
        <dbReference type="SAM" id="Phobius"/>
    </source>
</evidence>
<gene>
    <name evidence="2" type="ORF">RF11_02227</name>
</gene>
<reference evidence="2 3" key="1">
    <citation type="journal article" date="2014" name="Genome Biol. Evol.">
        <title>The genome of the myxosporean Thelohanellus kitauei shows adaptations to nutrient acquisition within its fish host.</title>
        <authorList>
            <person name="Yang Y."/>
            <person name="Xiong J."/>
            <person name="Zhou Z."/>
            <person name="Huo F."/>
            <person name="Miao W."/>
            <person name="Ran C."/>
            <person name="Liu Y."/>
            <person name="Zhang J."/>
            <person name="Feng J."/>
            <person name="Wang M."/>
            <person name="Wang M."/>
            <person name="Wang L."/>
            <person name="Yao B."/>
        </authorList>
    </citation>
    <scope>NUCLEOTIDE SEQUENCE [LARGE SCALE GENOMIC DNA]</scope>
    <source>
        <strain evidence="2">Wuqing</strain>
    </source>
</reference>
<keyword evidence="1" id="KW-0472">Membrane</keyword>
<dbReference type="AlphaFoldDB" id="A0A0C2IDL5"/>
<keyword evidence="1" id="KW-0812">Transmembrane</keyword>
<evidence type="ECO:0000313" key="3">
    <source>
        <dbReference type="Proteomes" id="UP000031668"/>
    </source>
</evidence>
<evidence type="ECO:0000313" key="2">
    <source>
        <dbReference type="EMBL" id="KII63418.1"/>
    </source>
</evidence>
<dbReference type="EMBL" id="JWZT01004669">
    <property type="protein sequence ID" value="KII63418.1"/>
    <property type="molecule type" value="Genomic_DNA"/>
</dbReference>
<protein>
    <submittedName>
        <fullName evidence="2">Uncharacterized protein</fullName>
    </submittedName>
</protein>
<proteinExistence type="predicted"/>
<accession>A0A0C2IDL5</accession>
<comment type="caution">
    <text evidence="2">The sequence shown here is derived from an EMBL/GenBank/DDBJ whole genome shotgun (WGS) entry which is preliminary data.</text>
</comment>
<sequence length="103" mass="11514">MGGGGGIPFIISKFIHEDFPIHRACFYNFLEQDRTILMNWMEGSTSHLSVGAALIPHFIYFCISCTMILTCLCNKSAYTCSDPIVFSKLSDVKLSGVNPPLFW</sequence>